<keyword evidence="4" id="KW-0904">Protein phosphatase</keyword>
<dbReference type="GO" id="GO:0004725">
    <property type="term" value="F:protein tyrosine phosphatase activity"/>
    <property type="evidence" value="ECO:0007669"/>
    <property type="project" value="UniProtKB-EC"/>
</dbReference>
<evidence type="ECO:0000313" key="7">
    <source>
        <dbReference type="Proteomes" id="UP000003755"/>
    </source>
</evidence>
<evidence type="ECO:0000256" key="4">
    <source>
        <dbReference type="ARBA" id="ARBA00022912"/>
    </source>
</evidence>
<evidence type="ECO:0000256" key="1">
    <source>
        <dbReference type="ARBA" id="ARBA00005750"/>
    </source>
</evidence>
<dbReference type="HOGENOM" id="CLU_085966_1_1_9"/>
<dbReference type="Gene3D" id="3.20.20.140">
    <property type="entry name" value="Metal-dependent hydrolases"/>
    <property type="match status" value="1"/>
</dbReference>
<accession>C9LAS3</accession>
<dbReference type="SUPFAM" id="SSF89550">
    <property type="entry name" value="PHP domain-like"/>
    <property type="match status" value="1"/>
</dbReference>
<reference evidence="6" key="1">
    <citation type="submission" date="2009-09" db="EMBL/GenBank/DDBJ databases">
        <authorList>
            <person name="Weinstock G."/>
            <person name="Sodergren E."/>
            <person name="Clifton S."/>
            <person name="Fulton L."/>
            <person name="Fulton B."/>
            <person name="Courtney L."/>
            <person name="Fronick C."/>
            <person name="Harrison M."/>
            <person name="Strong C."/>
            <person name="Farmer C."/>
            <person name="Delahaunty K."/>
            <person name="Markovic C."/>
            <person name="Hall O."/>
            <person name="Minx P."/>
            <person name="Tomlinson C."/>
            <person name="Mitreva M."/>
            <person name="Nelson J."/>
            <person name="Hou S."/>
            <person name="Wollam A."/>
            <person name="Pepin K.H."/>
            <person name="Johnson M."/>
            <person name="Bhonagiri V."/>
            <person name="Nash W.E."/>
            <person name="Warren W."/>
            <person name="Chinwalla A."/>
            <person name="Mardis E.R."/>
            <person name="Wilson R.K."/>
        </authorList>
    </citation>
    <scope>NUCLEOTIDE SEQUENCE [LARGE SCALE GENOMIC DNA]</scope>
    <source>
        <strain evidence="6">DSM 20583</strain>
    </source>
</reference>
<name>C9LAS3_BLAHA</name>
<evidence type="ECO:0000313" key="6">
    <source>
        <dbReference type="EMBL" id="EEX20797.1"/>
    </source>
</evidence>
<gene>
    <name evidence="6" type="ORF">BLAHAN_06526</name>
</gene>
<dbReference type="PANTHER" id="PTHR39181:SF1">
    <property type="entry name" value="TYROSINE-PROTEIN PHOSPHATASE YWQE"/>
    <property type="match status" value="1"/>
</dbReference>
<organism evidence="6 7">
    <name type="scientific">Blautia hansenii DSM 20583</name>
    <dbReference type="NCBI Taxonomy" id="537007"/>
    <lineage>
        <taxon>Bacteria</taxon>
        <taxon>Bacillati</taxon>
        <taxon>Bacillota</taxon>
        <taxon>Clostridia</taxon>
        <taxon>Lachnospirales</taxon>
        <taxon>Lachnospiraceae</taxon>
        <taxon>Blautia</taxon>
    </lineage>
</organism>
<proteinExistence type="inferred from homology"/>
<dbReference type="EC" id="3.1.3.48" evidence="2"/>
<dbReference type="InterPro" id="IPR016195">
    <property type="entry name" value="Pol/histidinol_Pase-like"/>
</dbReference>
<evidence type="ECO:0000256" key="2">
    <source>
        <dbReference type="ARBA" id="ARBA00013064"/>
    </source>
</evidence>
<comment type="catalytic activity">
    <reaction evidence="5">
        <text>O-phospho-L-tyrosyl-[protein] + H2O = L-tyrosyl-[protein] + phosphate</text>
        <dbReference type="Rhea" id="RHEA:10684"/>
        <dbReference type="Rhea" id="RHEA-COMP:10136"/>
        <dbReference type="Rhea" id="RHEA-COMP:20101"/>
        <dbReference type="ChEBI" id="CHEBI:15377"/>
        <dbReference type="ChEBI" id="CHEBI:43474"/>
        <dbReference type="ChEBI" id="CHEBI:46858"/>
        <dbReference type="ChEBI" id="CHEBI:61978"/>
        <dbReference type="EC" id="3.1.3.48"/>
    </reaction>
</comment>
<evidence type="ECO:0000256" key="5">
    <source>
        <dbReference type="ARBA" id="ARBA00051722"/>
    </source>
</evidence>
<dbReference type="GO" id="GO:0030145">
    <property type="term" value="F:manganese ion binding"/>
    <property type="evidence" value="ECO:0007669"/>
    <property type="project" value="InterPro"/>
</dbReference>
<dbReference type="EMBL" id="ABYU02000036">
    <property type="protein sequence ID" value="EEX20797.1"/>
    <property type="molecule type" value="Genomic_DNA"/>
</dbReference>
<dbReference type="PANTHER" id="PTHR39181">
    <property type="entry name" value="TYROSINE-PROTEIN PHOSPHATASE YWQE"/>
    <property type="match status" value="1"/>
</dbReference>
<comment type="caution">
    <text evidence="6">The sequence shown here is derived from an EMBL/GenBank/DDBJ whole genome shotgun (WGS) entry which is preliminary data.</text>
</comment>
<keyword evidence="3 6" id="KW-0378">Hydrolase</keyword>
<protein>
    <recommendedName>
        <fullName evidence="2">protein-tyrosine-phosphatase</fullName>
        <ecNumber evidence="2">3.1.3.48</ecNumber>
    </recommendedName>
</protein>
<dbReference type="InterPro" id="IPR016667">
    <property type="entry name" value="Caps_polysacc_synth_CpsB/CapC"/>
</dbReference>
<dbReference type="PIRSF" id="PIRSF016557">
    <property type="entry name" value="Caps_synth_CpsB"/>
    <property type="match status" value="1"/>
</dbReference>
<keyword evidence="7" id="KW-1185">Reference proteome</keyword>
<comment type="similarity">
    <text evidence="1">Belongs to the metallo-dependent hydrolases superfamily. CpsB/CapC family.</text>
</comment>
<dbReference type="STRING" id="537007.BLAHAN_06526"/>
<dbReference type="AlphaFoldDB" id="C9LAS3"/>
<dbReference type="KEGG" id="bhan:CGC63_00415"/>
<sequence length="240" mass="28191">MKRIDLHCHVLPGVDDGAADFGESLRMLKSAAKQGVYAVVATSHYSRQFRNEEPERFRMLREELQRRARIEIQENFTVYSGQEVFYTEDVVQKLDEKKLLTLNGSSYVLTEFHPSMPYSMIINGVRELTMAQYTPIIAHFERYSALREKGRVEELIQAGALMQMNYKPIGGKWYEETTRWCRKMLKEGNVHFLGSDMHNMRTRKPELMEASHWMEKHLDNEYMKDISYANAEKILKNKIL</sequence>
<evidence type="ECO:0000256" key="3">
    <source>
        <dbReference type="ARBA" id="ARBA00022801"/>
    </source>
</evidence>
<dbReference type="RefSeq" id="WP_003023111.1">
    <property type="nucleotide sequence ID" value="NZ_CP022413.2"/>
</dbReference>
<dbReference type="Pfam" id="PF19567">
    <property type="entry name" value="CpsB_CapC"/>
    <property type="match status" value="1"/>
</dbReference>
<dbReference type="eggNOG" id="COG4464">
    <property type="taxonomic scope" value="Bacteria"/>
</dbReference>
<dbReference type="Proteomes" id="UP000003755">
    <property type="component" value="Unassembled WGS sequence"/>
</dbReference>